<evidence type="ECO:0000256" key="1">
    <source>
        <dbReference type="SAM" id="MobiDB-lite"/>
    </source>
</evidence>
<dbReference type="SMART" id="SM00558">
    <property type="entry name" value="JmjC"/>
    <property type="match status" value="1"/>
</dbReference>
<feature type="region of interest" description="Disordered" evidence="1">
    <location>
        <begin position="563"/>
        <end position="583"/>
    </location>
</feature>
<evidence type="ECO:0000313" key="4">
    <source>
        <dbReference type="Proteomes" id="UP001465976"/>
    </source>
</evidence>
<feature type="compositionally biased region" description="Polar residues" evidence="1">
    <location>
        <begin position="669"/>
        <end position="687"/>
    </location>
</feature>
<dbReference type="PROSITE" id="PS51184">
    <property type="entry name" value="JMJC"/>
    <property type="match status" value="1"/>
</dbReference>
<evidence type="ECO:0000259" key="2">
    <source>
        <dbReference type="PROSITE" id="PS51184"/>
    </source>
</evidence>
<sequence length="976" mass="110073">MPLWPSEIFNPSWLATHGEQEISVRNVHSGEDRMIKMSDFIDISREMAEFAEAGEKERFYGKDAPCPKEWNNYLNAGEIPDRLLADGPSNLLNSLPRKQQVETLMCYLGGSDTYTPIHKDLCASSGHNLMCYTERDGSSLWMMTDSHSARPLTDHFLALNRVLDHETHIMSLEEAANAAANAKVTMYVVEQRLGDLVLVPPRSYHQVVNRGGLSIKTSWSRMTAKGLQTALYYELPLYRRVCRVETYRVKSTIYHSIRRLTTELQKDRGKTELAKLLVFLMRLFDHIIEGEYYPQHKELETIQRTGEAPIPELQCDFCGADIFQSFLYCNRCVQERTEAIEDSFILCPGCYVEGRSCKCGELIPAQKHRFGDLLEVRRGCQGAVKRCWERNENMRKVQWTPESKLLDTATRTGMFAACMILAENRRKLKPEAPLMRCSTQSGGDPHDIPPDWRVYCEKCHRSRCFWHQLNGFYMHSMQVLHASCLPTFHEKHITSKKSYEDKKASYAQQEIKGHMPDKHMQLSDLALVFTTCKPLHPMFTKPGWYDENLEIIRGVDGIPDHLKQGYYNPTSGSDDAATDEVQKPALTRRTKKRKAFVLDCVLITSKSPRPRTSKRSKTSVNAQSIRHSSKPGPSQKDVPQERPRKRFRILEDPTSCGPTFNSELAKAIDSSSRNSATPHGTGAASSRSRSKPEQKTSSASSNLNSDPPSTSDQQQRMRVPRFLGSPPTSNTPLPEPERNPASISSSILNILSEIPGPPDSPDIRDYMEEVAALREEIRDIPRQIALIMLAAQNRASNLSTSVPAPPDPGSSSQSTAGSSRRIDSRHSHQGDVGGSTLMRKSRQRRRDPSSDDDDLRPGPSSIRGRRQTRVLKPLRAMNGAKQLLNDRDVHPEPGTFSNQSRSDPMWVLGVANGHVQTDTTLTNFALKKVTVYQHHQLGAEVEPESRLQILNGPLDTWLCITITSSVNYNFRGTKLS</sequence>
<protein>
    <recommendedName>
        <fullName evidence="2">JmjC domain-containing protein</fullName>
    </recommendedName>
</protein>
<feature type="compositionally biased region" description="Polar residues" evidence="1">
    <location>
        <begin position="695"/>
        <end position="716"/>
    </location>
</feature>
<feature type="compositionally biased region" description="Low complexity" evidence="1">
    <location>
        <begin position="810"/>
        <end position="819"/>
    </location>
</feature>
<dbReference type="InterPro" id="IPR003347">
    <property type="entry name" value="JmjC_dom"/>
</dbReference>
<reference evidence="3 4" key="1">
    <citation type="submission" date="2024-02" db="EMBL/GenBank/DDBJ databases">
        <title>A draft genome for the cacao thread blight pathogen Marasmius crinis-equi.</title>
        <authorList>
            <person name="Cohen S.P."/>
            <person name="Baruah I.K."/>
            <person name="Amoako-Attah I."/>
            <person name="Bukari Y."/>
            <person name="Meinhardt L.W."/>
            <person name="Bailey B.A."/>
        </authorList>
    </citation>
    <scope>NUCLEOTIDE SEQUENCE [LARGE SCALE GENOMIC DNA]</scope>
    <source>
        <strain evidence="3 4">GH-76</strain>
    </source>
</reference>
<dbReference type="Proteomes" id="UP001465976">
    <property type="component" value="Unassembled WGS sequence"/>
</dbReference>
<dbReference type="Gene3D" id="2.60.120.650">
    <property type="entry name" value="Cupin"/>
    <property type="match status" value="1"/>
</dbReference>
<accession>A0ABR3G153</accession>
<organism evidence="3 4">
    <name type="scientific">Marasmius crinis-equi</name>
    <dbReference type="NCBI Taxonomy" id="585013"/>
    <lineage>
        <taxon>Eukaryota</taxon>
        <taxon>Fungi</taxon>
        <taxon>Dikarya</taxon>
        <taxon>Basidiomycota</taxon>
        <taxon>Agaricomycotina</taxon>
        <taxon>Agaricomycetes</taxon>
        <taxon>Agaricomycetidae</taxon>
        <taxon>Agaricales</taxon>
        <taxon>Marasmiineae</taxon>
        <taxon>Marasmiaceae</taxon>
        <taxon>Marasmius</taxon>
    </lineage>
</organism>
<keyword evidence="4" id="KW-1185">Reference proteome</keyword>
<dbReference type="SUPFAM" id="SSF51197">
    <property type="entry name" value="Clavaminate synthase-like"/>
    <property type="match status" value="1"/>
</dbReference>
<proteinExistence type="predicted"/>
<dbReference type="Pfam" id="PF02373">
    <property type="entry name" value="JmjC"/>
    <property type="match status" value="1"/>
</dbReference>
<feature type="region of interest" description="Disordered" evidence="1">
    <location>
        <begin position="798"/>
        <end position="872"/>
    </location>
</feature>
<comment type="caution">
    <text evidence="3">The sequence shown here is derived from an EMBL/GenBank/DDBJ whole genome shotgun (WGS) entry which is preliminary data.</text>
</comment>
<evidence type="ECO:0000313" key="3">
    <source>
        <dbReference type="EMBL" id="KAL0581529.1"/>
    </source>
</evidence>
<feature type="region of interest" description="Disordered" evidence="1">
    <location>
        <begin position="607"/>
        <end position="741"/>
    </location>
</feature>
<gene>
    <name evidence="3" type="ORF">V5O48_000458</name>
</gene>
<feature type="compositionally biased region" description="Basic and acidic residues" evidence="1">
    <location>
        <begin position="820"/>
        <end position="829"/>
    </location>
</feature>
<feature type="compositionally biased region" description="Basic residues" evidence="1">
    <location>
        <begin position="608"/>
        <end position="617"/>
    </location>
</feature>
<dbReference type="EMBL" id="JBAHYK010000008">
    <property type="protein sequence ID" value="KAL0581529.1"/>
    <property type="molecule type" value="Genomic_DNA"/>
</dbReference>
<name>A0ABR3G153_9AGAR</name>
<feature type="domain" description="JmjC" evidence="2">
    <location>
        <begin position="68"/>
        <end position="238"/>
    </location>
</feature>